<dbReference type="Gene3D" id="2.40.50.1020">
    <property type="entry name" value="LytTr DNA-binding domain"/>
    <property type="match status" value="1"/>
</dbReference>
<dbReference type="InterPro" id="IPR046947">
    <property type="entry name" value="LytR-like"/>
</dbReference>
<dbReference type="AlphaFoldDB" id="A0A8E4BQM0"/>
<dbReference type="InterPro" id="IPR011006">
    <property type="entry name" value="CheY-like_superfamily"/>
</dbReference>
<dbReference type="GO" id="GO:0000156">
    <property type="term" value="F:phosphorelay response regulator activity"/>
    <property type="evidence" value="ECO:0007669"/>
    <property type="project" value="InterPro"/>
</dbReference>
<dbReference type="PANTHER" id="PTHR37299:SF1">
    <property type="entry name" value="STAGE 0 SPORULATION PROTEIN A HOMOLOG"/>
    <property type="match status" value="1"/>
</dbReference>
<protein>
    <submittedName>
        <fullName evidence="4">DNA-binding response regulator</fullName>
    </submittedName>
</protein>
<evidence type="ECO:0000259" key="2">
    <source>
        <dbReference type="PROSITE" id="PS50110"/>
    </source>
</evidence>
<evidence type="ECO:0000313" key="4">
    <source>
        <dbReference type="EMBL" id="BBK24277.1"/>
    </source>
</evidence>
<dbReference type="PROSITE" id="PS50930">
    <property type="entry name" value="HTH_LYTTR"/>
    <property type="match status" value="1"/>
</dbReference>
<proteinExistence type="predicted"/>
<dbReference type="EMBL" id="AP019697">
    <property type="protein sequence ID" value="BBK24277.1"/>
    <property type="molecule type" value="Genomic_DNA"/>
</dbReference>
<keyword evidence="5" id="KW-1185">Reference proteome</keyword>
<dbReference type="GO" id="GO:0003677">
    <property type="term" value="F:DNA binding"/>
    <property type="evidence" value="ECO:0007669"/>
    <property type="project" value="UniProtKB-KW"/>
</dbReference>
<keyword evidence="1" id="KW-0597">Phosphoprotein</keyword>
<dbReference type="PROSITE" id="PS50110">
    <property type="entry name" value="RESPONSE_REGULATORY"/>
    <property type="match status" value="1"/>
</dbReference>
<organism evidence="4 5">
    <name type="scientific">Dialister hominis</name>
    <dbReference type="NCBI Taxonomy" id="2582419"/>
    <lineage>
        <taxon>Bacteria</taxon>
        <taxon>Bacillati</taxon>
        <taxon>Bacillota</taxon>
        <taxon>Negativicutes</taxon>
        <taxon>Veillonellales</taxon>
        <taxon>Veillonellaceae</taxon>
        <taxon>Dialister</taxon>
    </lineage>
</organism>
<dbReference type="InterPro" id="IPR007492">
    <property type="entry name" value="LytTR_DNA-bd_dom"/>
</dbReference>
<evidence type="ECO:0000313" key="5">
    <source>
        <dbReference type="Proteomes" id="UP000320585"/>
    </source>
</evidence>
<dbReference type="Proteomes" id="UP000320585">
    <property type="component" value="Chromosome"/>
</dbReference>
<keyword evidence="4" id="KW-0238">DNA-binding</keyword>
<dbReference type="SMART" id="SM00448">
    <property type="entry name" value="REC"/>
    <property type="match status" value="1"/>
</dbReference>
<feature type="domain" description="HTH LytTR-type" evidence="3">
    <location>
        <begin position="142"/>
        <end position="250"/>
    </location>
</feature>
<evidence type="ECO:0000259" key="3">
    <source>
        <dbReference type="PROSITE" id="PS50930"/>
    </source>
</evidence>
<dbReference type="OrthoDB" id="9809318at2"/>
<dbReference type="Gene3D" id="3.40.50.2300">
    <property type="match status" value="1"/>
</dbReference>
<dbReference type="KEGG" id="dho:Dia5BBH33_02120"/>
<dbReference type="SMART" id="SM00850">
    <property type="entry name" value="LytTR"/>
    <property type="match status" value="1"/>
</dbReference>
<dbReference type="RefSeq" id="WP_143332184.1">
    <property type="nucleotide sequence ID" value="NZ_AP019697.1"/>
</dbReference>
<dbReference type="Pfam" id="PF00072">
    <property type="entry name" value="Response_reg"/>
    <property type="match status" value="1"/>
</dbReference>
<dbReference type="Pfam" id="PF04397">
    <property type="entry name" value="LytTR"/>
    <property type="match status" value="1"/>
</dbReference>
<sequence length="251" mass="28875">MQDIRVLVADDEIPARGELKYELATIPGVQIVGECKNGKEVLDFLNVHPNVDILFLDIEMPFMNGLECAKEIQRRDYPVKIVFATGYSQFAVQAFDLEAFDYILKPYDEKRIQRTIKRYADSLELRENHRSPGEIINTSQRISLQTKDKTVMISPAQEIIIISTEKSDRSLFYTTSGIIESKMALRDAEQLLAPHGFFRTHKGYIVNLAMIQELESQDNGTLLLTMNYFPKEKVPVSRHYIKDFKNTLHIS</sequence>
<dbReference type="SUPFAM" id="SSF52172">
    <property type="entry name" value="CheY-like"/>
    <property type="match status" value="1"/>
</dbReference>
<gene>
    <name evidence="4" type="ORF">Dia5BBH33_02120</name>
</gene>
<feature type="domain" description="Response regulatory" evidence="2">
    <location>
        <begin position="5"/>
        <end position="120"/>
    </location>
</feature>
<dbReference type="GeneID" id="92715432"/>
<dbReference type="PANTHER" id="PTHR37299">
    <property type="entry name" value="TRANSCRIPTIONAL REGULATOR-RELATED"/>
    <property type="match status" value="1"/>
</dbReference>
<reference evidence="5" key="1">
    <citation type="submission" date="2019-05" db="EMBL/GenBank/DDBJ databases">
        <title>Complete genome sequencing of Dialister sp. strain 5BBH33.</title>
        <authorList>
            <person name="Sakamoto M."/>
            <person name="Murakami T."/>
            <person name="Mori H."/>
        </authorList>
    </citation>
    <scope>NUCLEOTIDE SEQUENCE [LARGE SCALE GENOMIC DNA]</scope>
    <source>
        <strain evidence="5">5BBH33</strain>
    </source>
</reference>
<accession>A0A8E4BQM0</accession>
<feature type="modified residue" description="4-aspartylphosphate" evidence="1">
    <location>
        <position position="57"/>
    </location>
</feature>
<name>A0A8E4BQM0_9FIRM</name>
<evidence type="ECO:0000256" key="1">
    <source>
        <dbReference type="PROSITE-ProRule" id="PRU00169"/>
    </source>
</evidence>
<dbReference type="InterPro" id="IPR001789">
    <property type="entry name" value="Sig_transdc_resp-reg_receiver"/>
</dbReference>